<organism evidence="3 4">
    <name type="scientific">Exophiala xenobiotica</name>
    <dbReference type="NCBI Taxonomy" id="348802"/>
    <lineage>
        <taxon>Eukaryota</taxon>
        <taxon>Fungi</taxon>
        <taxon>Dikarya</taxon>
        <taxon>Ascomycota</taxon>
        <taxon>Pezizomycotina</taxon>
        <taxon>Eurotiomycetes</taxon>
        <taxon>Chaetothyriomycetidae</taxon>
        <taxon>Chaetothyriales</taxon>
        <taxon>Herpotrichiellaceae</taxon>
        <taxon>Exophiala</taxon>
    </lineage>
</organism>
<dbReference type="InterPro" id="IPR001388">
    <property type="entry name" value="Synaptobrevin-like"/>
</dbReference>
<dbReference type="GO" id="GO:0016192">
    <property type="term" value="P:vesicle-mediated transport"/>
    <property type="evidence" value="ECO:0007669"/>
    <property type="project" value="InterPro"/>
</dbReference>
<keyword evidence="4" id="KW-1185">Reference proteome</keyword>
<dbReference type="CDD" id="cd15874">
    <property type="entry name" value="R-SNARE_Snc1"/>
    <property type="match status" value="1"/>
</dbReference>
<dbReference type="InterPro" id="IPR042855">
    <property type="entry name" value="V_SNARE_CC"/>
</dbReference>
<dbReference type="GO" id="GO:0006355">
    <property type="term" value="P:regulation of DNA-templated transcription"/>
    <property type="evidence" value="ECO:0007669"/>
    <property type="project" value="InterPro"/>
</dbReference>
<reference evidence="3 4" key="1">
    <citation type="submission" date="2015-01" db="EMBL/GenBank/DDBJ databases">
        <title>The Genome Sequence of Exophiala xenobiotica CBS118157.</title>
        <authorList>
            <consortium name="The Broad Institute Genomics Platform"/>
            <person name="Cuomo C."/>
            <person name="de Hoog S."/>
            <person name="Gorbushina A."/>
            <person name="Stielow B."/>
            <person name="Teixiera M."/>
            <person name="Abouelleil A."/>
            <person name="Chapman S.B."/>
            <person name="Priest M."/>
            <person name="Young S.K."/>
            <person name="Wortman J."/>
            <person name="Nusbaum C."/>
            <person name="Birren B."/>
        </authorList>
    </citation>
    <scope>NUCLEOTIDE SEQUENCE [LARGE SCALE GENOMIC DNA]</scope>
    <source>
        <strain evidence="3 4">CBS 118157</strain>
    </source>
</reference>
<evidence type="ECO:0000313" key="3">
    <source>
        <dbReference type="EMBL" id="KIW57983.1"/>
    </source>
</evidence>
<dbReference type="Gene3D" id="1.20.5.110">
    <property type="match status" value="1"/>
</dbReference>
<accession>A0A0D2EQM0</accession>
<dbReference type="Proteomes" id="UP000054342">
    <property type="component" value="Unassembled WGS sequence"/>
</dbReference>
<dbReference type="Pfam" id="PF00957">
    <property type="entry name" value="Synaptobrevin"/>
    <property type="match status" value="1"/>
</dbReference>
<dbReference type="PRINTS" id="PR00219">
    <property type="entry name" value="SYNAPTOBREVN"/>
</dbReference>
<evidence type="ECO:0000256" key="1">
    <source>
        <dbReference type="PROSITE-ProRule" id="PRU00290"/>
    </source>
</evidence>
<dbReference type="InterPro" id="IPR039327">
    <property type="entry name" value="CON7-like"/>
</dbReference>
<dbReference type="PANTHER" id="PTHR36167:SF4">
    <property type="entry name" value="FUNGAL N-TERMINAL DOMAIN-CONTAINING PROTEIN"/>
    <property type="match status" value="1"/>
</dbReference>
<evidence type="ECO:0000313" key="4">
    <source>
        <dbReference type="Proteomes" id="UP000054342"/>
    </source>
</evidence>
<dbReference type="HOGENOM" id="CLU_494343_0_0_1"/>
<dbReference type="PROSITE" id="PS50892">
    <property type="entry name" value="V_SNARE"/>
    <property type="match status" value="1"/>
</dbReference>
<dbReference type="STRING" id="348802.A0A0D2EQM0"/>
<evidence type="ECO:0000259" key="2">
    <source>
        <dbReference type="PROSITE" id="PS50892"/>
    </source>
</evidence>
<protein>
    <recommendedName>
        <fullName evidence="2">V-SNARE coiled-coil homology domain-containing protein</fullName>
    </recommendedName>
</protein>
<sequence>MAEIGLVGTVVGLASAGVKLSLTLYTFSETVSSAGTDIKNIARDVSLTSSVLKELGTNLELDDQTKLYSSSALQTAQEVVRECESVFIDLEKVMQKAMERTSKKASKPGKLTLSALDRLKWPFLQPKMEVLRSNLERLKSTLVLMLNVLTYAKDLRAEKNSGGKDDGGYQKMLIENLIRANQEATRNYETLLKTIGARENALSDGASGTREPEDGASIAGTTINMSSISDLQPPSSTIAISNDDAAMNLEQAPAYKGSEVESTIRACLKRIEDTLLQFEQSDFASTSEPRIAVRIELEKEVAKSESETRELPKPWVVLSIVRKDVLPPGTPYIALQDDIDNTVAVMRQNIKKATQRGERLDSAQNTTDNLAVSAQRFRRGANRVRKQHNPWNVKNWVYTAGAAVASVPELVSRATQGFFTDEDEAFEDPGTVLEYGGNLNVGPSPRPPSRSPTFDDILQPVSPKAQAKLATLPEIVVPTPRMKMDSTKDQIEVFPVQQKPAQGGVLELDSREDQPDHGVAEEDNKVDLFMMDRGEDQPAHRIAETSNGVDQLLREWTTLYNDQPSPATTTSDERK</sequence>
<dbReference type="OrthoDB" id="5431013at2759"/>
<dbReference type="RefSeq" id="XP_013318567.1">
    <property type="nucleotide sequence ID" value="XM_013463113.1"/>
</dbReference>
<dbReference type="EMBL" id="KN847318">
    <property type="protein sequence ID" value="KIW57983.1"/>
    <property type="molecule type" value="Genomic_DNA"/>
</dbReference>
<name>A0A0D2EQM0_9EURO</name>
<dbReference type="GO" id="GO:0016020">
    <property type="term" value="C:membrane"/>
    <property type="evidence" value="ECO:0007669"/>
    <property type="project" value="InterPro"/>
</dbReference>
<proteinExistence type="predicted"/>
<feature type="domain" description="V-SNARE coiled-coil homology" evidence="2">
    <location>
        <begin position="331"/>
        <end position="392"/>
    </location>
</feature>
<dbReference type="GeneID" id="25324444"/>
<keyword evidence="1" id="KW-0175">Coiled coil</keyword>
<dbReference type="SUPFAM" id="SSF58038">
    <property type="entry name" value="SNARE fusion complex"/>
    <property type="match status" value="1"/>
</dbReference>
<gene>
    <name evidence="3" type="ORF">PV05_02536</name>
</gene>
<dbReference type="PANTHER" id="PTHR36167">
    <property type="entry name" value="C2H2 FINGER DOMAIN TRANSCRIPTION FACTOR (EUROFUNG)-RELATED"/>
    <property type="match status" value="1"/>
</dbReference>
<dbReference type="AlphaFoldDB" id="A0A0D2EQM0"/>